<dbReference type="Proteomes" id="UP001597215">
    <property type="component" value="Unassembled WGS sequence"/>
</dbReference>
<keyword evidence="2" id="KW-1185">Reference proteome</keyword>
<gene>
    <name evidence="1" type="ORF">ACFSAG_00165</name>
</gene>
<dbReference type="RefSeq" id="WP_381510398.1">
    <property type="nucleotide sequence ID" value="NZ_JBHUEL010000001.1"/>
</dbReference>
<sequence length="102" mass="11305">MSALAVQTIATFNQPAYDAAYRTASIRAQHSFFDQHIIEDEEAGFIAIDEGDYNGLTQEMIDRIVHSIAGEMADDFDLPDYSRASHIAAGIDLEFDAEDCPF</sequence>
<protein>
    <submittedName>
        <fullName evidence="1">Uncharacterized protein</fullName>
    </submittedName>
</protein>
<dbReference type="EMBL" id="JBHUEL010000001">
    <property type="protein sequence ID" value="MFD1765255.1"/>
    <property type="molecule type" value="Genomic_DNA"/>
</dbReference>
<reference evidence="2" key="1">
    <citation type="journal article" date="2019" name="Int. J. Syst. Evol. Microbiol.">
        <title>The Global Catalogue of Microorganisms (GCM) 10K type strain sequencing project: providing services to taxonomists for standard genome sequencing and annotation.</title>
        <authorList>
            <consortium name="The Broad Institute Genomics Platform"/>
            <consortium name="The Broad Institute Genome Sequencing Center for Infectious Disease"/>
            <person name="Wu L."/>
            <person name="Ma J."/>
        </authorList>
    </citation>
    <scope>NUCLEOTIDE SEQUENCE [LARGE SCALE GENOMIC DNA]</scope>
    <source>
        <strain evidence="2">CGMCC 1.12449</strain>
    </source>
</reference>
<accession>A0ABW4M922</accession>
<organism evidence="1 2">
    <name type="scientific">Sphingorhabdus buctiana</name>
    <dbReference type="NCBI Taxonomy" id="1508805"/>
    <lineage>
        <taxon>Bacteria</taxon>
        <taxon>Pseudomonadati</taxon>
        <taxon>Pseudomonadota</taxon>
        <taxon>Alphaproteobacteria</taxon>
        <taxon>Sphingomonadales</taxon>
        <taxon>Sphingomonadaceae</taxon>
        <taxon>Sphingorhabdus</taxon>
    </lineage>
</organism>
<comment type="caution">
    <text evidence="1">The sequence shown here is derived from an EMBL/GenBank/DDBJ whole genome shotgun (WGS) entry which is preliminary data.</text>
</comment>
<evidence type="ECO:0000313" key="1">
    <source>
        <dbReference type="EMBL" id="MFD1765255.1"/>
    </source>
</evidence>
<name>A0ABW4M922_9SPHN</name>
<proteinExistence type="predicted"/>
<evidence type="ECO:0000313" key="2">
    <source>
        <dbReference type="Proteomes" id="UP001597215"/>
    </source>
</evidence>